<dbReference type="Proteomes" id="UP000252519">
    <property type="component" value="Unassembled WGS sequence"/>
</dbReference>
<evidence type="ECO:0000256" key="1">
    <source>
        <dbReference type="SAM" id="MobiDB-lite"/>
    </source>
</evidence>
<evidence type="ECO:0000313" key="3">
    <source>
        <dbReference type="Proteomes" id="UP000252519"/>
    </source>
</evidence>
<name>A0A368GY45_ANCCA</name>
<keyword evidence="3" id="KW-1185">Reference proteome</keyword>
<feature type="region of interest" description="Disordered" evidence="1">
    <location>
        <begin position="107"/>
        <end position="131"/>
    </location>
</feature>
<proteinExistence type="predicted"/>
<feature type="region of interest" description="Disordered" evidence="1">
    <location>
        <begin position="39"/>
        <end position="58"/>
    </location>
</feature>
<comment type="caution">
    <text evidence="2">The sequence shown here is derived from an EMBL/GenBank/DDBJ whole genome shotgun (WGS) entry which is preliminary data.</text>
</comment>
<dbReference type="OrthoDB" id="1679758at2759"/>
<evidence type="ECO:0000313" key="2">
    <source>
        <dbReference type="EMBL" id="RCN47907.1"/>
    </source>
</evidence>
<reference evidence="2 3" key="1">
    <citation type="submission" date="2014-10" db="EMBL/GenBank/DDBJ databases">
        <title>Draft genome of the hookworm Ancylostoma caninum.</title>
        <authorList>
            <person name="Mitreva M."/>
        </authorList>
    </citation>
    <scope>NUCLEOTIDE SEQUENCE [LARGE SCALE GENOMIC DNA]</scope>
    <source>
        <strain evidence="2 3">Baltimore</strain>
    </source>
</reference>
<dbReference type="AlphaFoldDB" id="A0A368GY45"/>
<accession>A0A368GY45</accession>
<gene>
    <name evidence="2" type="ORF">ANCCAN_05959</name>
</gene>
<organism evidence="2 3">
    <name type="scientific">Ancylostoma caninum</name>
    <name type="common">Dog hookworm</name>
    <dbReference type="NCBI Taxonomy" id="29170"/>
    <lineage>
        <taxon>Eukaryota</taxon>
        <taxon>Metazoa</taxon>
        <taxon>Ecdysozoa</taxon>
        <taxon>Nematoda</taxon>
        <taxon>Chromadorea</taxon>
        <taxon>Rhabditida</taxon>
        <taxon>Rhabditina</taxon>
        <taxon>Rhabditomorpha</taxon>
        <taxon>Strongyloidea</taxon>
        <taxon>Ancylostomatidae</taxon>
        <taxon>Ancylostomatinae</taxon>
        <taxon>Ancylostoma</taxon>
    </lineage>
</organism>
<protein>
    <submittedName>
        <fullName evidence="2">Uncharacterized protein</fullName>
    </submittedName>
</protein>
<dbReference type="STRING" id="29170.A0A368GY45"/>
<dbReference type="EMBL" id="JOJR01000054">
    <property type="protein sequence ID" value="RCN47907.1"/>
    <property type="molecule type" value="Genomic_DNA"/>
</dbReference>
<sequence length="131" mass="15215">MNKFKHIGESSAATTAISAEQRAELEAIKSGAKDIKQRFEHGVEDDSDMAEEKRRQMQEEFERLKKEREEAQRRLEEERAMEQPKEIEKEDVNIKADHASKMAAKWEKIQAKEAKKAEKSRMPEKKTAADQ</sequence>